<dbReference type="Proteomes" id="UP001227268">
    <property type="component" value="Unassembled WGS sequence"/>
</dbReference>
<comment type="caution">
    <text evidence="1">The sequence shown here is derived from an EMBL/GenBank/DDBJ whole genome shotgun (WGS) entry which is preliminary data.</text>
</comment>
<sequence length="2049" mass="220767">MASSDTEAMTADVLTFEKTHYKTANGDIALLQWLTRCEKAITTLPADQLQPSIEHLHTAYSQILLFLPSGNSKDLTSSTGLPKPGRPIRALIARCLVAVHAKVENRSLFDFVQSLLRAVMENNGHALKHGQDVVHRVASWYVIGELMKAFGANMMSFMADICVSVVKMIRATSQVSHPLYLVQAASLTRSHTHALLHQSVLLRSHVLMAFIKSLHSAGKAVPDQMLKDLIKNLKNGLIDQALPVQRHSAEALLALETCAPTIVMSVSDVEAINSVALRSLDKADHATRRPLSRLVAHLLALTQQERTVAAGEHSRGKKAAAVAGGGAGGDTNMNDSVTIVKSAAADATTCTMLQPEPMLKLLSVPFNKPNSSRRTRNAIFDIYATLFAELGTQWVESNYAGICEHLFTQLVDQPRSNISRYETLAVREAVGILLRDVIAIRTLSEQAQATAISILADSYLKKWPALLPGQKSPSEAVLIVVQKEVAGLLQQHGTASPVIDEVVQEPMLRLLTHPSQAVRLHTAWTLRIYCTTTPLRLPKMLHLLVDALDKDIALVGTPTAPADLAPRAIGRAQGIAALVAVIRDRPLYVSHDISTRLMDTAVQILKRSGEHDVAAANIEVQVAWTLITALMTLNSAFVRSHLASLLVLWRNALPKPTSKDTSVGERGESEWSYLLQLRECALSSILAFLNGNRELATLDVARRITSLLTNTLNFVNGFASAYGEYLKALQQQNPANGPVAQLPQTANLAEKESLLRRRVLQCFTALAELSATEGVQSALVQTAVSVIAEPDSATIGASSTQAAIHASSGSFTDIWQTTDGFGFGVSSYYSGDEKTTTNTGYPNYLNRDDLEISIESQLSRPVMSAMENDTMCICAPRSQPLLTEVPAPEAVTSSTGVVNAGIDLLATLLYQQPVDVALQTVTLFTNHLRSPNLERNPGRREAVLHNIMLALQRALKRAVSVGGRRARETLGSSNVEGVVDKDSRNREAASLSMGYLAIVAGGSYSTSQVQWLVDQIVTNRTPEGRAGTACALSAIFSSLGGMTAGSMLKTVYSILSSLVLDPHPVVHFHALKSLTEIVNAASLSYSPFVEQTLALSVTVYLADTHEPEGGSLGSSNIRGDLPAYQVLCRLLGAVIGVLGPELQEESHPQQMCLLLSHEFTEEEDEGMAVEAIQAVQQLLMFAPQEVDIPSLVTLFRSHITSTRRALRSAAITALYQIVQRDAPLMSRLGGNRLVEDLFSLLDEDPNIDGVRQIIISWIQQTSATSPSSWVSLCQRIINQSATGVKAVKKATKDEFQDDEGQSLGSSDAMTLPTGAAARWRTQLFALQCIHEIIVSVATAGRPENFDPVLARKNGLRPDVLLVSKVPDLIRLAFSASTATTSEVRLQGLMVLRDVVEYFAKSPDPDFDGSYLLEQHQAPIAAALTPSFGSDSSPEVLASAIQVCAIFVGSGAVQEVSRMGRILRMLTNALARCEGSASLGEVEDLSSNASAMVKISALSAWAELRVACASQKFLIPVVQPHEVALNRLWVGALKDFALLRVDSDNAMGSGGMGSVDLSQSGLGREVLLPHFEKAAMQVLEALSLAMNDKEASVTTALQGDQAGTTNGDLNVRSKPLPNFFALYGLAFETASKALGDSTLQAHAISSLRAMQSLVRVDYCGTMLFTSSIFDELCTLSYRIATTEPATVRSEMVKVMASFATSRGVFGDQESIRRSLAIVAYALRSAIGSEEKGSTFLATDASQDRVRFFNAAYTAYTEIVRSLEPAEGFESMIVALSLFNDMLKAEMEGDMIGGILGNLKALLDLAGHLSTDQWAFGKLIHSLLSSALTNIDDMRGRQGPQAILKIKNNMLAAVLIITTTPATVPMSLELVEQICYTVGRGTSETNELALVSAQCCKALLAAAVKGQVALQRGSNHLVPELTKSLAKIAQEGGSVKPGDLLYVVAEEIVKILLVLLESTTDSTRTPVYMVLLPTLSLLLDLQDPSAIHVMAIHHLLNLATQSPNSFKEATASLTDNTKEKLETSIRQAIASRQNAHKGAAAKPQISLKSFG</sequence>
<dbReference type="EMBL" id="JASBWT010000005">
    <property type="protein sequence ID" value="KAJ9104556.1"/>
    <property type="molecule type" value="Genomic_DNA"/>
</dbReference>
<name>A0ACC2VZJ5_9TREE</name>
<protein>
    <submittedName>
        <fullName evidence="1">Uncharacterized protein</fullName>
    </submittedName>
</protein>
<organism evidence="1 2">
    <name type="scientific">Naganishia friedmannii</name>
    <dbReference type="NCBI Taxonomy" id="89922"/>
    <lineage>
        <taxon>Eukaryota</taxon>
        <taxon>Fungi</taxon>
        <taxon>Dikarya</taxon>
        <taxon>Basidiomycota</taxon>
        <taxon>Agaricomycotina</taxon>
        <taxon>Tremellomycetes</taxon>
        <taxon>Filobasidiales</taxon>
        <taxon>Filobasidiaceae</taxon>
        <taxon>Naganishia</taxon>
    </lineage>
</organism>
<reference evidence="1" key="1">
    <citation type="submission" date="2023-04" db="EMBL/GenBank/DDBJ databases">
        <title>Draft Genome sequencing of Naganishia species isolated from polar environments using Oxford Nanopore Technology.</title>
        <authorList>
            <person name="Leo P."/>
            <person name="Venkateswaran K."/>
        </authorList>
    </citation>
    <scope>NUCLEOTIDE SEQUENCE</scope>
    <source>
        <strain evidence="1">MNA-CCFEE 5423</strain>
    </source>
</reference>
<evidence type="ECO:0000313" key="2">
    <source>
        <dbReference type="Proteomes" id="UP001227268"/>
    </source>
</evidence>
<accession>A0ACC2VZJ5</accession>
<keyword evidence="2" id="KW-1185">Reference proteome</keyword>
<proteinExistence type="predicted"/>
<evidence type="ECO:0000313" key="1">
    <source>
        <dbReference type="EMBL" id="KAJ9104556.1"/>
    </source>
</evidence>
<gene>
    <name evidence="1" type="ORF">QFC21_002054</name>
</gene>